<dbReference type="GO" id="GO:0016787">
    <property type="term" value="F:hydrolase activity"/>
    <property type="evidence" value="ECO:0007669"/>
    <property type="project" value="UniProtKB-KW"/>
</dbReference>
<sequence length="201" mass="22294">MTDIYWPRPSLPDRLERDPGRVAFLIPGGGYSTERPLLHFARAVFMRHGWTTQAVWWPQHPPQREGQDLRAWFTQLRSFVNEHVSQALSAEAAPKIALVGKSMGAFAASLAADRGLPGIWLTPVLRDSEVPDDLRRSAAPFLLVGGTADPSWDTGVARSFGQPFYEAHNADHGLETAEDPVNSADILRRVTIAMDEFVSHL</sequence>
<dbReference type="Gene3D" id="3.40.50.1820">
    <property type="entry name" value="alpha/beta hydrolase"/>
    <property type="match status" value="1"/>
</dbReference>
<proteinExistence type="predicted"/>
<comment type="caution">
    <text evidence="1">The sequence shown here is derived from an EMBL/GenBank/DDBJ whole genome shotgun (WGS) entry which is preliminary data.</text>
</comment>
<dbReference type="RefSeq" id="WP_317795065.1">
    <property type="nucleotide sequence ID" value="NZ_AP028461.1"/>
</dbReference>
<accession>A0ABW4ABI5</accession>
<evidence type="ECO:0000313" key="2">
    <source>
        <dbReference type="Proteomes" id="UP001597183"/>
    </source>
</evidence>
<keyword evidence="2" id="KW-1185">Reference proteome</keyword>
<dbReference type="Proteomes" id="UP001597183">
    <property type="component" value="Unassembled WGS sequence"/>
</dbReference>
<reference evidence="2" key="1">
    <citation type="journal article" date="2019" name="Int. J. Syst. Evol. Microbiol.">
        <title>The Global Catalogue of Microorganisms (GCM) 10K type strain sequencing project: providing services to taxonomists for standard genome sequencing and annotation.</title>
        <authorList>
            <consortium name="The Broad Institute Genomics Platform"/>
            <consortium name="The Broad Institute Genome Sequencing Center for Infectious Disease"/>
            <person name="Wu L."/>
            <person name="Ma J."/>
        </authorList>
    </citation>
    <scope>NUCLEOTIDE SEQUENCE [LARGE SCALE GENOMIC DNA]</scope>
    <source>
        <strain evidence="2">CCM 7526</strain>
    </source>
</reference>
<gene>
    <name evidence="1" type="ORF">ACFQ5G_19990</name>
</gene>
<dbReference type="InterPro" id="IPR029058">
    <property type="entry name" value="AB_hydrolase_fold"/>
</dbReference>
<evidence type="ECO:0000313" key="1">
    <source>
        <dbReference type="EMBL" id="MFD1367640.1"/>
    </source>
</evidence>
<keyword evidence="1" id="KW-0378">Hydrolase</keyword>
<dbReference type="SUPFAM" id="SSF53474">
    <property type="entry name" value="alpha/beta-Hydrolases"/>
    <property type="match status" value="1"/>
</dbReference>
<protein>
    <submittedName>
        <fullName evidence="1">Alpha/beta hydrolase</fullName>
    </submittedName>
</protein>
<organism evidence="1 2">
    <name type="scientific">Actinoplanes sichuanensis</name>
    <dbReference type="NCBI Taxonomy" id="512349"/>
    <lineage>
        <taxon>Bacteria</taxon>
        <taxon>Bacillati</taxon>
        <taxon>Actinomycetota</taxon>
        <taxon>Actinomycetes</taxon>
        <taxon>Micromonosporales</taxon>
        <taxon>Micromonosporaceae</taxon>
        <taxon>Actinoplanes</taxon>
    </lineage>
</organism>
<name>A0ABW4ABI5_9ACTN</name>
<dbReference type="EMBL" id="JBHTMK010000029">
    <property type="protein sequence ID" value="MFD1367640.1"/>
    <property type="molecule type" value="Genomic_DNA"/>
</dbReference>